<reference evidence="7 8" key="1">
    <citation type="submission" date="2023-07" db="EMBL/GenBank/DDBJ databases">
        <title>Sequencing the genomes of 1000 actinobacteria strains.</title>
        <authorList>
            <person name="Klenk H.-P."/>
        </authorList>
    </citation>
    <scope>NUCLEOTIDE SEQUENCE [LARGE SCALE GENOMIC DNA]</scope>
    <source>
        <strain evidence="7 8">GD13</strain>
    </source>
</reference>
<keyword evidence="2 5" id="KW-0732">Signal</keyword>
<evidence type="ECO:0000256" key="2">
    <source>
        <dbReference type="ARBA" id="ARBA00022729"/>
    </source>
</evidence>
<organism evidence="7 8">
    <name type="scientific">Nocardioides massiliensis</name>
    <dbReference type="NCBI Taxonomy" id="1325935"/>
    <lineage>
        <taxon>Bacteria</taxon>
        <taxon>Bacillati</taxon>
        <taxon>Actinomycetota</taxon>
        <taxon>Actinomycetes</taxon>
        <taxon>Propionibacteriales</taxon>
        <taxon>Nocardioidaceae</taxon>
        <taxon>Nocardioides</taxon>
    </lineage>
</organism>
<evidence type="ECO:0000256" key="4">
    <source>
        <dbReference type="SAM" id="MobiDB-lite"/>
    </source>
</evidence>
<feature type="signal peptide" evidence="5">
    <location>
        <begin position="1"/>
        <end position="25"/>
    </location>
</feature>
<dbReference type="Pfam" id="PF07501">
    <property type="entry name" value="G5"/>
    <property type="match status" value="1"/>
</dbReference>
<dbReference type="InterPro" id="IPR011098">
    <property type="entry name" value="G5_dom"/>
</dbReference>
<dbReference type="RefSeq" id="WP_306824780.1">
    <property type="nucleotide sequence ID" value="NZ_JAUSQM010000001.1"/>
</dbReference>
<dbReference type="SMART" id="SM01208">
    <property type="entry name" value="G5"/>
    <property type="match status" value="1"/>
</dbReference>
<evidence type="ECO:0000256" key="3">
    <source>
        <dbReference type="ARBA" id="ARBA00022801"/>
    </source>
</evidence>
<evidence type="ECO:0000259" key="6">
    <source>
        <dbReference type="PROSITE" id="PS51109"/>
    </source>
</evidence>
<protein>
    <recommendedName>
        <fullName evidence="6">G5 domain-containing protein</fullName>
    </recommendedName>
</protein>
<evidence type="ECO:0000256" key="1">
    <source>
        <dbReference type="ARBA" id="ARBA00010830"/>
    </source>
</evidence>
<feature type="compositionally biased region" description="Low complexity" evidence="4">
    <location>
        <begin position="28"/>
        <end position="41"/>
    </location>
</feature>
<dbReference type="InterPro" id="IPR010618">
    <property type="entry name" value="RPF"/>
</dbReference>
<feature type="chain" id="PRO_5046352462" description="G5 domain-containing protein" evidence="5">
    <location>
        <begin position="26"/>
        <end position="293"/>
    </location>
</feature>
<keyword evidence="8" id="KW-1185">Reference proteome</keyword>
<sequence length="293" mass="32369">MFRHQVRRGLVVVATTVTATATALALAPASAADSAEDSTTAPPAPAVESRDGSTDADALVSTPAAKPAKRVRLRVGTRDVRIVHTNRVWATRVLREAGVQVRDADLVRVHRNGTVVRERDKRRVRDGDTIRVVRVSTRTRVRQHRIAPGTVRVKTAQLRPGVRKVARPGRPGVRRVKVTVKMHNATVVQKKRTGKVVRRPKPRRVLVGTAARSVPGADRLNWRALAHCESSGNPRAVNPAGYHGLYQFDLSTWRSVGGRGVPSRVAPAEQTYRAKLLYKQRGRQPWPHCGRYL</sequence>
<evidence type="ECO:0000313" key="7">
    <source>
        <dbReference type="EMBL" id="MDP9820736.1"/>
    </source>
</evidence>
<keyword evidence="3" id="KW-0378">Hydrolase</keyword>
<dbReference type="Gene3D" id="2.20.230.10">
    <property type="entry name" value="Resuscitation-promoting factor rpfb"/>
    <property type="match status" value="1"/>
</dbReference>
<dbReference type="Pfam" id="PF06737">
    <property type="entry name" value="Transglycosylas"/>
    <property type="match status" value="1"/>
</dbReference>
<evidence type="ECO:0000256" key="5">
    <source>
        <dbReference type="SAM" id="SignalP"/>
    </source>
</evidence>
<dbReference type="Gene3D" id="1.10.530.10">
    <property type="match status" value="1"/>
</dbReference>
<gene>
    <name evidence="7" type="ORF">J2S59_000545</name>
</gene>
<feature type="region of interest" description="Disordered" evidence="4">
    <location>
        <begin position="28"/>
        <end position="66"/>
    </location>
</feature>
<name>A0ABT9NJZ2_9ACTN</name>
<comment type="similarity">
    <text evidence="1">Belongs to the transglycosylase family. Rpf subfamily.</text>
</comment>
<dbReference type="EMBL" id="JAUSQM010000001">
    <property type="protein sequence ID" value="MDP9820736.1"/>
    <property type="molecule type" value="Genomic_DNA"/>
</dbReference>
<dbReference type="CDD" id="cd13925">
    <property type="entry name" value="RPF"/>
    <property type="match status" value="1"/>
</dbReference>
<dbReference type="SUPFAM" id="SSF53955">
    <property type="entry name" value="Lysozyme-like"/>
    <property type="match status" value="1"/>
</dbReference>
<accession>A0ABT9NJZ2</accession>
<dbReference type="InterPro" id="IPR023346">
    <property type="entry name" value="Lysozyme-like_dom_sf"/>
</dbReference>
<proteinExistence type="inferred from homology"/>
<feature type="domain" description="G5" evidence="6">
    <location>
        <begin position="132"/>
        <end position="211"/>
    </location>
</feature>
<evidence type="ECO:0000313" key="8">
    <source>
        <dbReference type="Proteomes" id="UP001240447"/>
    </source>
</evidence>
<dbReference type="Proteomes" id="UP001240447">
    <property type="component" value="Unassembled WGS sequence"/>
</dbReference>
<dbReference type="PROSITE" id="PS51109">
    <property type="entry name" value="G5"/>
    <property type="match status" value="1"/>
</dbReference>
<comment type="caution">
    <text evidence="7">The sequence shown here is derived from an EMBL/GenBank/DDBJ whole genome shotgun (WGS) entry which is preliminary data.</text>
</comment>